<evidence type="ECO:0000313" key="7">
    <source>
        <dbReference type="Proteomes" id="UP000231279"/>
    </source>
</evidence>
<comment type="subcellular location">
    <subcellularLocation>
        <location evidence="2">Cytoplasm</location>
    </subcellularLocation>
    <subcellularLocation>
        <location evidence="1">Nucleus</location>
    </subcellularLocation>
</comment>
<keyword evidence="3" id="KW-0963">Cytoplasm</keyword>
<evidence type="ECO:0000256" key="5">
    <source>
        <dbReference type="ARBA" id="ARBA00023242"/>
    </source>
</evidence>
<dbReference type="Pfam" id="PF00612">
    <property type="entry name" value="IQ"/>
    <property type="match status" value="1"/>
</dbReference>
<dbReference type="STRING" id="429701.A0A2G9GA20"/>
<dbReference type="Proteomes" id="UP000231279">
    <property type="component" value="Unassembled WGS sequence"/>
</dbReference>
<keyword evidence="7" id="KW-1185">Reference proteome</keyword>
<proteinExistence type="predicted"/>
<protein>
    <submittedName>
        <fullName evidence="6">Uncharacterized protein</fullName>
    </submittedName>
</protein>
<evidence type="ECO:0000256" key="1">
    <source>
        <dbReference type="ARBA" id="ARBA00004123"/>
    </source>
</evidence>
<dbReference type="InterPro" id="IPR000048">
    <property type="entry name" value="IQ_motif_EF-hand-BS"/>
</dbReference>
<dbReference type="GO" id="GO:0005634">
    <property type="term" value="C:nucleus"/>
    <property type="evidence" value="ECO:0007669"/>
    <property type="project" value="UniProtKB-SubCell"/>
</dbReference>
<dbReference type="PANTHER" id="PTHR31250:SF27">
    <property type="entry name" value="IQ DOMAIN-CONTAINING PROTEIN IQM5"/>
    <property type="match status" value="1"/>
</dbReference>
<keyword evidence="5" id="KW-0539">Nucleus</keyword>
<dbReference type="AlphaFoldDB" id="A0A2G9GA20"/>
<gene>
    <name evidence="6" type="ORF">CDL12_25356</name>
</gene>
<sequence>MSSLRPVNELDAAAVKLQKMYKGYRTRRNHADCAVLVEELWWKALDSATLKRSSVPFFNIRKPETAVSQWARARTRAAKVGKRFSKDRKAQELPFQLWIEEIDPRHRYGPNLHLYYDVWFQSESAQPFFYWLDVGDGKEVNLGKCPRTKLQQQSIKYLGPREKES</sequence>
<evidence type="ECO:0000256" key="2">
    <source>
        <dbReference type="ARBA" id="ARBA00004496"/>
    </source>
</evidence>
<dbReference type="GO" id="GO:0005737">
    <property type="term" value="C:cytoplasm"/>
    <property type="evidence" value="ECO:0007669"/>
    <property type="project" value="UniProtKB-SubCell"/>
</dbReference>
<dbReference type="GO" id="GO:0005516">
    <property type="term" value="F:calmodulin binding"/>
    <property type="evidence" value="ECO:0007669"/>
    <property type="project" value="UniProtKB-KW"/>
</dbReference>
<reference evidence="7" key="1">
    <citation type="journal article" date="2018" name="Gigascience">
        <title>Genome assembly of the Pink Ipe (Handroanthus impetiginosus, Bignoniaceae), a highly valued, ecologically keystone Neotropical timber forest tree.</title>
        <authorList>
            <person name="Silva-Junior O.B."/>
            <person name="Grattapaglia D."/>
            <person name="Novaes E."/>
            <person name="Collevatti R.G."/>
        </authorList>
    </citation>
    <scope>NUCLEOTIDE SEQUENCE [LARGE SCALE GENOMIC DNA]</scope>
    <source>
        <strain evidence="7">cv. UFG-1</strain>
    </source>
</reference>
<organism evidence="6 7">
    <name type="scientific">Handroanthus impetiginosus</name>
    <dbReference type="NCBI Taxonomy" id="429701"/>
    <lineage>
        <taxon>Eukaryota</taxon>
        <taxon>Viridiplantae</taxon>
        <taxon>Streptophyta</taxon>
        <taxon>Embryophyta</taxon>
        <taxon>Tracheophyta</taxon>
        <taxon>Spermatophyta</taxon>
        <taxon>Magnoliopsida</taxon>
        <taxon>eudicotyledons</taxon>
        <taxon>Gunneridae</taxon>
        <taxon>Pentapetalae</taxon>
        <taxon>asterids</taxon>
        <taxon>lamiids</taxon>
        <taxon>Lamiales</taxon>
        <taxon>Bignoniaceae</taxon>
        <taxon>Crescentiina</taxon>
        <taxon>Tabebuia alliance</taxon>
        <taxon>Handroanthus</taxon>
    </lineage>
</organism>
<dbReference type="EMBL" id="NKXS01006057">
    <property type="protein sequence ID" value="PIN02133.1"/>
    <property type="molecule type" value="Genomic_DNA"/>
</dbReference>
<dbReference type="PANTHER" id="PTHR31250">
    <property type="entry name" value="IQ DOMAIN-CONTAINING PROTEIN IQM3"/>
    <property type="match status" value="1"/>
</dbReference>
<evidence type="ECO:0000313" key="6">
    <source>
        <dbReference type="EMBL" id="PIN02133.1"/>
    </source>
</evidence>
<evidence type="ECO:0000256" key="3">
    <source>
        <dbReference type="ARBA" id="ARBA00022490"/>
    </source>
</evidence>
<dbReference type="PROSITE" id="PS50096">
    <property type="entry name" value="IQ"/>
    <property type="match status" value="1"/>
</dbReference>
<comment type="caution">
    <text evidence="6">The sequence shown here is derived from an EMBL/GenBank/DDBJ whole genome shotgun (WGS) entry which is preliminary data.</text>
</comment>
<keyword evidence="4" id="KW-0112">Calmodulin-binding</keyword>
<accession>A0A2G9GA20</accession>
<dbReference type="InterPro" id="IPR044159">
    <property type="entry name" value="IQM"/>
</dbReference>
<evidence type="ECO:0000256" key="4">
    <source>
        <dbReference type="ARBA" id="ARBA00022860"/>
    </source>
</evidence>
<name>A0A2G9GA20_9LAMI</name>
<dbReference type="OrthoDB" id="7344096at2759"/>